<dbReference type="EMBL" id="KZ110601">
    <property type="protein sequence ID" value="OSX59906.1"/>
    <property type="molecule type" value="Genomic_DNA"/>
</dbReference>
<dbReference type="AlphaFoldDB" id="A0A1X6MUK3"/>
<evidence type="ECO:0000313" key="3">
    <source>
        <dbReference type="Proteomes" id="UP000194127"/>
    </source>
</evidence>
<sequence length="212" mass="24259">MSLRQRVPFKFSDDGTEDDHILDEQEQEELIEKLRQQSDAATRQYTALVQIVIALSCLLHIIYLIKRDKESPLYALLSYDSPSEAIPLSTLFATLHILLHLNLGLLLLPSAHSAIRFLSSLPPSLGRFTPLPVPVPHAITLITPALAPVLALLLMREWPEIVWWSITGGLTWFVYNVRRWVIENEEEIRELEVAQDTRFLAGIYDIPEERQN</sequence>
<keyword evidence="1" id="KW-0472">Membrane</keyword>
<dbReference type="RefSeq" id="XP_024336700.1">
    <property type="nucleotide sequence ID" value="XM_024477083.1"/>
</dbReference>
<feature type="transmembrane region" description="Helical" evidence="1">
    <location>
        <begin position="45"/>
        <end position="65"/>
    </location>
</feature>
<keyword evidence="1" id="KW-1133">Transmembrane helix</keyword>
<dbReference type="OrthoDB" id="3358048at2759"/>
<reference evidence="2 3" key="1">
    <citation type="submission" date="2017-04" db="EMBL/GenBank/DDBJ databases">
        <title>Genome Sequence of the Model Brown-Rot Fungus Postia placenta SB12.</title>
        <authorList>
            <consortium name="DOE Joint Genome Institute"/>
            <person name="Gaskell J."/>
            <person name="Kersten P."/>
            <person name="Larrondo L.F."/>
            <person name="Canessa P."/>
            <person name="Martinez D."/>
            <person name="Hibbett D."/>
            <person name="Schmoll M."/>
            <person name="Kubicek C.P."/>
            <person name="Martinez A.T."/>
            <person name="Yadav J."/>
            <person name="Master E."/>
            <person name="Magnuson J.K."/>
            <person name="James T."/>
            <person name="Yaver D."/>
            <person name="Berka R."/>
            <person name="Labutti K."/>
            <person name="Lipzen A."/>
            <person name="Aerts A."/>
            <person name="Barry K."/>
            <person name="Henrissat B."/>
            <person name="Blanchette R."/>
            <person name="Grigoriev I."/>
            <person name="Cullen D."/>
        </authorList>
    </citation>
    <scope>NUCLEOTIDE SEQUENCE [LARGE SCALE GENOMIC DNA]</scope>
    <source>
        <strain evidence="2 3">MAD-698-R-SB12</strain>
    </source>
</reference>
<keyword evidence="3" id="KW-1185">Reference proteome</keyword>
<feature type="transmembrane region" description="Helical" evidence="1">
    <location>
        <begin position="85"/>
        <end position="108"/>
    </location>
</feature>
<proteinExistence type="predicted"/>
<organism evidence="2 3">
    <name type="scientific">Postia placenta MAD-698-R-SB12</name>
    <dbReference type="NCBI Taxonomy" id="670580"/>
    <lineage>
        <taxon>Eukaryota</taxon>
        <taxon>Fungi</taxon>
        <taxon>Dikarya</taxon>
        <taxon>Basidiomycota</taxon>
        <taxon>Agaricomycotina</taxon>
        <taxon>Agaricomycetes</taxon>
        <taxon>Polyporales</taxon>
        <taxon>Adustoporiaceae</taxon>
        <taxon>Rhodonia</taxon>
    </lineage>
</organism>
<dbReference type="Proteomes" id="UP000194127">
    <property type="component" value="Unassembled WGS sequence"/>
</dbReference>
<name>A0A1X6MUK3_9APHY</name>
<dbReference type="GeneID" id="36322033"/>
<accession>A0A1X6MUK3</accession>
<evidence type="ECO:0000313" key="2">
    <source>
        <dbReference type="EMBL" id="OSX59906.1"/>
    </source>
</evidence>
<keyword evidence="1" id="KW-0812">Transmembrane</keyword>
<protein>
    <submittedName>
        <fullName evidence="2">Uncharacterized protein</fullName>
    </submittedName>
</protein>
<evidence type="ECO:0000256" key="1">
    <source>
        <dbReference type="SAM" id="Phobius"/>
    </source>
</evidence>
<gene>
    <name evidence="2" type="ORF">POSPLADRAFT_1035407</name>
</gene>